<dbReference type="SUPFAM" id="SSF143744">
    <property type="entry name" value="GlcG-like"/>
    <property type="match status" value="1"/>
</dbReference>
<dbReference type="AlphaFoldDB" id="A0A0A1YI78"/>
<dbReference type="OrthoDB" id="1684899at2"/>
<dbReference type="STRING" id="1395571.TMS3_0109020"/>
<dbReference type="Proteomes" id="UP000030063">
    <property type="component" value="Unassembled WGS sequence"/>
</dbReference>
<proteinExistence type="predicted"/>
<keyword evidence="2" id="KW-1185">Reference proteome</keyword>
<dbReference type="PANTHER" id="PTHR34309">
    <property type="entry name" value="SLR1406 PROTEIN"/>
    <property type="match status" value="1"/>
</dbReference>
<gene>
    <name evidence="1" type="ORF">TMS3_0109020</name>
</gene>
<dbReference type="RefSeq" id="WP_025164898.1">
    <property type="nucleotide sequence ID" value="NZ_AWSQ01000002.1"/>
</dbReference>
<sequence>MSRSGISLPHIRGGDLPLASAWTAVEAAVAHASREELQVSVAVLDAGGHLLAFARVGGTPWHSINLAIDKARTSVSFALPSSTLGDMIDNASERVRMNLLLRPDIVAMGGAFPLLIDGRLVGAIGVSGASEEEDMGCAMAGCLAISELTEEKNHVSGEEQ</sequence>
<evidence type="ECO:0008006" key="3">
    <source>
        <dbReference type="Google" id="ProtNLM"/>
    </source>
</evidence>
<dbReference type="InterPro" id="IPR005624">
    <property type="entry name" value="PduO/GlcC-like"/>
</dbReference>
<dbReference type="Gene3D" id="3.30.450.150">
    <property type="entry name" value="Haem-degrading domain"/>
    <property type="match status" value="1"/>
</dbReference>
<dbReference type="eggNOG" id="COG3193">
    <property type="taxonomic scope" value="Bacteria"/>
</dbReference>
<dbReference type="PANTHER" id="PTHR34309:SF10">
    <property type="entry name" value="SLR1406 PROTEIN"/>
    <property type="match status" value="1"/>
</dbReference>
<comment type="caution">
    <text evidence="1">The sequence shown here is derived from an EMBL/GenBank/DDBJ whole genome shotgun (WGS) entry which is preliminary data.</text>
</comment>
<dbReference type="InterPro" id="IPR038084">
    <property type="entry name" value="PduO/GlcC-like_sf"/>
</dbReference>
<evidence type="ECO:0000313" key="1">
    <source>
        <dbReference type="EMBL" id="KFX69652.1"/>
    </source>
</evidence>
<organism evidence="1 2">
    <name type="scientific">Pseudomonas taeanensis MS-3</name>
    <dbReference type="NCBI Taxonomy" id="1395571"/>
    <lineage>
        <taxon>Bacteria</taxon>
        <taxon>Pseudomonadati</taxon>
        <taxon>Pseudomonadota</taxon>
        <taxon>Gammaproteobacteria</taxon>
        <taxon>Pseudomonadales</taxon>
        <taxon>Pseudomonadaceae</taxon>
        <taxon>Pseudomonas</taxon>
    </lineage>
</organism>
<evidence type="ECO:0000313" key="2">
    <source>
        <dbReference type="Proteomes" id="UP000030063"/>
    </source>
</evidence>
<dbReference type="Pfam" id="PF03928">
    <property type="entry name" value="HbpS-like"/>
    <property type="match status" value="1"/>
</dbReference>
<dbReference type="EMBL" id="AWSQ01000002">
    <property type="protein sequence ID" value="KFX69652.1"/>
    <property type="molecule type" value="Genomic_DNA"/>
</dbReference>
<protein>
    <recommendedName>
        <fullName evidence="3">Heme-binding protein</fullName>
    </recommendedName>
</protein>
<dbReference type="InterPro" id="IPR052517">
    <property type="entry name" value="GlcG_carb_metab_protein"/>
</dbReference>
<name>A0A0A1YI78_9PSED</name>
<reference evidence="1 2" key="1">
    <citation type="journal article" date="2014" name="Genome Announc.">
        <title>Draft Genome Sequence of Petroleum Oil-Degrading Marine Bacterium Pseudomonas taeanensis Strain MS-3, Isolated from a Crude Oil-Contaminated Seashore.</title>
        <authorList>
            <person name="Lee S.Y."/>
            <person name="Kim S.H."/>
            <person name="Lee D.G."/>
            <person name="Shin S."/>
            <person name="Yun S.H."/>
            <person name="Choi C.W."/>
            <person name="Chung Y.H."/>
            <person name="Choi J.S."/>
            <person name="Kahng H.Y."/>
            <person name="Kim S.I."/>
        </authorList>
    </citation>
    <scope>NUCLEOTIDE SEQUENCE [LARGE SCALE GENOMIC DNA]</scope>
    <source>
        <strain evidence="1 2">MS-3</strain>
    </source>
</reference>
<accession>A0A0A1YI78</accession>